<dbReference type="AlphaFoldDB" id="A0A7C4Y6Z5"/>
<feature type="domain" description="YvlB/LiaX N-terminal" evidence="1">
    <location>
        <begin position="2"/>
        <end position="31"/>
    </location>
</feature>
<name>A0A7C4Y6Z5_UNCW3</name>
<reference evidence="2" key="1">
    <citation type="journal article" date="2020" name="mSystems">
        <title>Genome- and Community-Level Interaction Insights into Carbon Utilization and Element Cycling Functions of Hydrothermarchaeota in Hydrothermal Sediment.</title>
        <authorList>
            <person name="Zhou Z."/>
            <person name="Liu Y."/>
            <person name="Xu W."/>
            <person name="Pan J."/>
            <person name="Luo Z.H."/>
            <person name="Li M."/>
        </authorList>
    </citation>
    <scope>NUCLEOTIDE SEQUENCE [LARGE SCALE GENOMIC DNA]</scope>
    <source>
        <strain evidence="2">SpSt-780</strain>
    </source>
</reference>
<comment type="caution">
    <text evidence="2">The sequence shown here is derived from an EMBL/GenBank/DDBJ whole genome shotgun (WGS) entry which is preliminary data.</text>
</comment>
<evidence type="ECO:0000259" key="1">
    <source>
        <dbReference type="Pfam" id="PF22746"/>
    </source>
</evidence>
<dbReference type="Pfam" id="PF22746">
    <property type="entry name" value="SHOCT-like_DUF2089-C"/>
    <property type="match status" value="1"/>
</dbReference>
<evidence type="ECO:0000313" key="2">
    <source>
        <dbReference type="EMBL" id="HGW92563.1"/>
    </source>
</evidence>
<protein>
    <recommendedName>
        <fullName evidence="1">YvlB/LiaX N-terminal domain-containing protein</fullName>
    </recommendedName>
</protein>
<proteinExistence type="predicted"/>
<gene>
    <name evidence="2" type="ORF">ENV67_08525</name>
</gene>
<organism evidence="2">
    <name type="scientific">candidate division WOR-3 bacterium</name>
    <dbReference type="NCBI Taxonomy" id="2052148"/>
    <lineage>
        <taxon>Bacteria</taxon>
        <taxon>Bacteria division WOR-3</taxon>
    </lineage>
</organism>
<accession>A0A7C4Y6Z5</accession>
<dbReference type="InterPro" id="IPR053959">
    <property type="entry name" value="YvlB/LiaX_N"/>
</dbReference>
<dbReference type="EMBL" id="DTHG01000102">
    <property type="protein sequence ID" value="HGW92563.1"/>
    <property type="molecule type" value="Genomic_DNA"/>
</dbReference>
<sequence length="120" mass="13712">MNEKLKVLKMLEEGKITAEEAEKLLNAIDRENVKGKRLVIRVKGPDENINLSLPLNFIKAMMKFSGKCINLIPEDAKEKMKEQGVDISKVLEEIDFNFPDEQQVIVEGRDSDSEFYIGIE</sequence>